<proteinExistence type="predicted"/>
<dbReference type="Pfam" id="PF12741">
    <property type="entry name" value="SusD-like"/>
    <property type="match status" value="1"/>
</dbReference>
<reference evidence="2 3" key="1">
    <citation type="submission" date="2021-12" db="EMBL/GenBank/DDBJ databases">
        <title>Genome sequencing of bacteria with rrn-lacking chromosome and rrn-plasmid.</title>
        <authorList>
            <person name="Anda M."/>
            <person name="Iwasaki W."/>
        </authorList>
    </citation>
    <scope>NUCLEOTIDE SEQUENCE [LARGE SCALE GENOMIC DNA]</scope>
    <source>
        <strain evidence="2 3">DSM 100852</strain>
    </source>
</reference>
<dbReference type="SUPFAM" id="SSF48452">
    <property type="entry name" value="TPR-like"/>
    <property type="match status" value="1"/>
</dbReference>
<feature type="signal peptide" evidence="1">
    <location>
        <begin position="1"/>
        <end position="20"/>
    </location>
</feature>
<dbReference type="InterPro" id="IPR011990">
    <property type="entry name" value="TPR-like_helical_dom_sf"/>
</dbReference>
<dbReference type="Gene3D" id="1.25.40.390">
    <property type="match status" value="1"/>
</dbReference>
<protein>
    <recommendedName>
        <fullName evidence="4">SusD/RagB family nutrient-binding outer membrane lipoprotein</fullName>
    </recommendedName>
</protein>
<dbReference type="EMBL" id="AP025314">
    <property type="protein sequence ID" value="BDD09019.1"/>
    <property type="molecule type" value="Genomic_DNA"/>
</dbReference>
<dbReference type="InterPro" id="IPR024302">
    <property type="entry name" value="SusD-like"/>
</dbReference>
<evidence type="ECO:0008006" key="4">
    <source>
        <dbReference type="Google" id="ProtNLM"/>
    </source>
</evidence>
<keyword evidence="1" id="KW-0732">Signal</keyword>
<dbReference type="RefSeq" id="WP_338394243.1">
    <property type="nucleotide sequence ID" value="NZ_AP025314.1"/>
</dbReference>
<keyword evidence="3" id="KW-1185">Reference proteome</keyword>
<evidence type="ECO:0000256" key="1">
    <source>
        <dbReference type="SAM" id="SignalP"/>
    </source>
</evidence>
<name>A0AAU9D3M0_9BACT</name>
<dbReference type="AlphaFoldDB" id="A0AAU9D3M0"/>
<accession>A0AAU9D3M0</accession>
<evidence type="ECO:0000313" key="2">
    <source>
        <dbReference type="EMBL" id="BDD09019.1"/>
    </source>
</evidence>
<evidence type="ECO:0000313" key="3">
    <source>
        <dbReference type="Proteomes" id="UP001348817"/>
    </source>
</evidence>
<dbReference type="PROSITE" id="PS51257">
    <property type="entry name" value="PROKAR_LIPOPROTEIN"/>
    <property type="match status" value="1"/>
</dbReference>
<gene>
    <name evidence="2" type="ORF">FUAX_14510</name>
</gene>
<dbReference type="KEGG" id="fax:FUAX_14510"/>
<feature type="chain" id="PRO_5043863191" description="SusD/RagB family nutrient-binding outer membrane lipoprotein" evidence="1">
    <location>
        <begin position="21"/>
        <end position="498"/>
    </location>
</feature>
<sequence length="498" mass="56940">MKIKNIIPIALLLFAGVSCTDGFEEINENSVKSKVHEAPLETFFTMMQNKGTMDNFQRKQHLFHNMYAQYFSDIKFDSDRYSYQDGWINVLWRDCYLNIVNGSNVILSKTEDNVQPNMRAQTIIFRTWMFMKTTDTFGDIPYFDPINGKGLELGYLVRYDKQKDIYYDMFAQLDKAINLIDEDNIAPFNTFTDADAMLNGDMSKWKKFANSLRLRMAIQISKVDPDKAKTEGEKSLALPLLDSNADNVSLKMDIKDNIKHKLKAISNWNEFRMSSTIENVLEKTADAVDPRERWYFSPSKKDGEYNGLPVGLASDKEAGYKDLGSNIGPWFQLEKDYDIMRYSEICFLKAEAGTLGWSGAGDIETNYLDGIKASFNHINNTATDATKKKTNEISEEEYDAYIASQGVSLASGDKQKKIITQKWLAVFPDGHLAWADFRRTGFPSELTPPEDPIDFPQGQFIKRVRYVENEHLLNGDNVQKALGSKTDDLTTPVWWDVD</sequence>
<dbReference type="Proteomes" id="UP001348817">
    <property type="component" value="Chromosome"/>
</dbReference>
<organism evidence="2 3">
    <name type="scientific">Fulvitalea axinellae</name>
    <dbReference type="NCBI Taxonomy" id="1182444"/>
    <lineage>
        <taxon>Bacteria</taxon>
        <taxon>Pseudomonadati</taxon>
        <taxon>Bacteroidota</taxon>
        <taxon>Cytophagia</taxon>
        <taxon>Cytophagales</taxon>
        <taxon>Persicobacteraceae</taxon>
        <taxon>Fulvitalea</taxon>
    </lineage>
</organism>